<name>A0A0J6INJ6_9PSED</name>
<keyword evidence="1" id="KW-0472">Membrane</keyword>
<dbReference type="RefSeq" id="WP_048364562.1">
    <property type="nucleotide sequence ID" value="NZ_JYLF01000004.1"/>
</dbReference>
<organism evidence="2 3">
    <name type="scientific">Pseudomonas weihenstephanensis</name>
    <dbReference type="NCBI Taxonomy" id="1608994"/>
    <lineage>
        <taxon>Bacteria</taxon>
        <taxon>Pseudomonadati</taxon>
        <taxon>Pseudomonadota</taxon>
        <taxon>Gammaproteobacteria</taxon>
        <taxon>Pseudomonadales</taxon>
        <taxon>Pseudomonadaceae</taxon>
        <taxon>Pseudomonas</taxon>
    </lineage>
</organism>
<sequence length="108" mass="12176">MSDYRFQVVRQSVGTHEVARDKSRVVAELFIEQRKGFTFTEHVASEEVTEFIIKNNESIVVGQLFVLINSVLFFIFGTAAAEEAWNMEGDMVDLMDHAFPTASAAENL</sequence>
<keyword evidence="1" id="KW-0812">Transmembrane</keyword>
<comment type="caution">
    <text evidence="2">The sequence shown here is derived from an EMBL/GenBank/DDBJ whole genome shotgun (WGS) entry which is preliminary data.</text>
</comment>
<dbReference type="Proteomes" id="UP000036325">
    <property type="component" value="Unassembled WGS sequence"/>
</dbReference>
<proteinExistence type="predicted"/>
<keyword evidence="1" id="KW-1133">Transmembrane helix</keyword>
<protein>
    <submittedName>
        <fullName evidence="2">Uncharacterized protein</fullName>
    </submittedName>
</protein>
<accession>A0A0J6J3E6</accession>
<dbReference type="AlphaFoldDB" id="A0A0J6INJ6"/>
<dbReference type="EMBL" id="JYLF01000004">
    <property type="protein sequence ID" value="KMN13659.1"/>
    <property type="molecule type" value="Genomic_DNA"/>
</dbReference>
<gene>
    <name evidence="2" type="ORF">TU86_12190</name>
</gene>
<evidence type="ECO:0000313" key="2">
    <source>
        <dbReference type="EMBL" id="KMN13659.1"/>
    </source>
</evidence>
<dbReference type="PATRIC" id="fig|1608994.3.peg.3082"/>
<feature type="transmembrane region" description="Helical" evidence="1">
    <location>
        <begin position="59"/>
        <end position="81"/>
    </location>
</feature>
<evidence type="ECO:0000256" key="1">
    <source>
        <dbReference type="SAM" id="Phobius"/>
    </source>
</evidence>
<dbReference type="OrthoDB" id="7019951at2"/>
<reference evidence="2 3" key="1">
    <citation type="submission" date="2015-02" db="EMBL/GenBank/DDBJ databases">
        <title>Pseudomonas helleri sp. nov. and Pseudomonas weihenstephanensis sp. nov., isolated from raw cows milk.</title>
        <authorList>
            <person name="von Neubeck M."/>
            <person name="Huptas C."/>
            <person name="Wenning M."/>
            <person name="Scherer S."/>
        </authorList>
    </citation>
    <scope>NUCLEOTIDE SEQUENCE [LARGE SCALE GENOMIC DNA]</scope>
    <source>
        <strain evidence="2 3">DSM 29166</strain>
    </source>
</reference>
<evidence type="ECO:0000313" key="3">
    <source>
        <dbReference type="Proteomes" id="UP000036325"/>
    </source>
</evidence>
<dbReference type="STRING" id="1608994.TU86_12190"/>
<accession>A0A0J6INJ6</accession>